<reference evidence="1" key="1">
    <citation type="submission" date="2018-02" db="EMBL/GenBank/DDBJ databases">
        <title>Rhizophora mucronata_Transcriptome.</title>
        <authorList>
            <person name="Meera S.P."/>
            <person name="Sreeshan A."/>
            <person name="Augustine A."/>
        </authorList>
    </citation>
    <scope>NUCLEOTIDE SEQUENCE</scope>
    <source>
        <tissue evidence="1">Leaf</tissue>
    </source>
</reference>
<dbReference type="EMBL" id="GGEC01083789">
    <property type="protein sequence ID" value="MBX64273.1"/>
    <property type="molecule type" value="Transcribed_RNA"/>
</dbReference>
<organism evidence="1">
    <name type="scientific">Rhizophora mucronata</name>
    <name type="common">Asiatic mangrove</name>
    <dbReference type="NCBI Taxonomy" id="61149"/>
    <lineage>
        <taxon>Eukaryota</taxon>
        <taxon>Viridiplantae</taxon>
        <taxon>Streptophyta</taxon>
        <taxon>Embryophyta</taxon>
        <taxon>Tracheophyta</taxon>
        <taxon>Spermatophyta</taxon>
        <taxon>Magnoliopsida</taxon>
        <taxon>eudicotyledons</taxon>
        <taxon>Gunneridae</taxon>
        <taxon>Pentapetalae</taxon>
        <taxon>rosids</taxon>
        <taxon>fabids</taxon>
        <taxon>Malpighiales</taxon>
        <taxon>Rhizophoraceae</taxon>
        <taxon>Rhizophora</taxon>
    </lineage>
</organism>
<evidence type="ECO:0000313" key="1">
    <source>
        <dbReference type="EMBL" id="MBX64273.1"/>
    </source>
</evidence>
<accession>A0A2P2QBE2</accession>
<protein>
    <submittedName>
        <fullName evidence="1">Uncharacterized protein</fullName>
    </submittedName>
</protein>
<dbReference type="AlphaFoldDB" id="A0A2P2QBE2"/>
<sequence>MPCHYKTKPICHIYKTKINQNQLKNSWVDVE</sequence>
<name>A0A2P2QBE2_RHIMU</name>
<proteinExistence type="predicted"/>